<keyword evidence="3" id="KW-0597">Phosphoprotein</keyword>
<evidence type="ECO:0000256" key="1">
    <source>
        <dbReference type="ARBA" id="ARBA00004792"/>
    </source>
</evidence>
<dbReference type="SMART" id="SM01294">
    <property type="entry name" value="PKS_PP_betabranch"/>
    <property type="match status" value="1"/>
</dbReference>
<dbReference type="Gene3D" id="3.40.366.10">
    <property type="entry name" value="Malonyl-Coenzyme A Acyl Carrier Protein, domain 2"/>
    <property type="match status" value="2"/>
</dbReference>
<dbReference type="InterPro" id="IPR014043">
    <property type="entry name" value="Acyl_transferase_dom"/>
</dbReference>
<dbReference type="PROSITE" id="PS00012">
    <property type="entry name" value="PHOSPHOPANTETHEINE"/>
    <property type="match status" value="1"/>
</dbReference>
<dbReference type="Pfam" id="PF14765">
    <property type="entry name" value="PS-DH"/>
    <property type="match status" value="1"/>
</dbReference>
<name>A0ABP5YFT0_STRLO</name>
<feature type="domain" description="Ketosynthase family 3 (KS3)" evidence="11">
    <location>
        <begin position="25"/>
        <end position="451"/>
    </location>
</feature>
<dbReference type="InterPro" id="IPR057326">
    <property type="entry name" value="KR_dom"/>
</dbReference>
<evidence type="ECO:0000256" key="2">
    <source>
        <dbReference type="ARBA" id="ARBA00022450"/>
    </source>
</evidence>
<dbReference type="InterPro" id="IPR013968">
    <property type="entry name" value="PKS_KR"/>
</dbReference>
<dbReference type="InterPro" id="IPR049551">
    <property type="entry name" value="PKS_DH_C"/>
</dbReference>
<dbReference type="Gene3D" id="3.40.50.720">
    <property type="entry name" value="NAD(P)-binding Rossmann-like Domain"/>
    <property type="match status" value="1"/>
</dbReference>
<dbReference type="SMART" id="SM00827">
    <property type="entry name" value="PKS_AT"/>
    <property type="match status" value="2"/>
</dbReference>
<evidence type="ECO:0000256" key="3">
    <source>
        <dbReference type="ARBA" id="ARBA00022553"/>
    </source>
</evidence>
<dbReference type="SMART" id="SM00825">
    <property type="entry name" value="PKS_KS"/>
    <property type="match status" value="2"/>
</dbReference>
<dbReference type="SUPFAM" id="SSF55048">
    <property type="entry name" value="Probable ACP-binding domain of malonyl-CoA ACP transacylase"/>
    <property type="match status" value="2"/>
</dbReference>
<dbReference type="SUPFAM" id="SSF50129">
    <property type="entry name" value="GroES-like"/>
    <property type="match status" value="1"/>
</dbReference>
<evidence type="ECO:0000259" key="10">
    <source>
        <dbReference type="PROSITE" id="PS50075"/>
    </source>
</evidence>
<evidence type="ECO:0008006" key="15">
    <source>
        <dbReference type="Google" id="ProtNLM"/>
    </source>
</evidence>
<sequence>MSESENAAVSEPLSEAARADARPAAEPLAVVGMACRYPGGVGSPEDLWRIVTDERDVISPFPEDRGWDVAALHDPDPDAPGRSYVNRGGFLDDAADFDAAFFSISPREAVSMDPQQRLLLEVSWEALERAGIDPAALQGSRTGVFIGAEAREYGPRLSDAPDGIEGYLLTGTSSSVASGRIAYTLGLRGPAVTIDTSASSSLVALHLAAQALRRDECSMAVVGGASVMSTPGNFIAFSRLKGLAPDGRCKAFSADADGTVWSEGVGVLLIERLPDAQRNGHRILALIRGTAANSDGASNGLTAPDERAQQAVIHAALADAGLEPGQIDVVEAHGTGTPLGDQAEARALIAGYGGTRPAGRPLHVGSVKSNIGHTQAAAGVAGVIKTVMALRHGVMPRTLHIDRPTAAVDWTGAAVHPLTEARPWPDLDRPRRAGVSSFGISGTNVHAILEQVPDPAGPHDGDPAAAPTDEPTAWLLSGRTAAGLADQADRLAAHLDRHPGLDPAAVAWSLATTRSTFEHRAAITGTGRDELLAGLAALAEGGPAAGLVTASADPAGRGKTAFVFPGQGGQWLGMGRELAAASPVFAARLAECAAALDPYVDWSLDEVLAGAPGAPALESAAVVQPALWAVMVSLAAVWESAGVVPDFVVGHSQGEIAAAAVAGILSLPDAARTVALRSRALGAVAGAGGMLSVAAPAATVRDLLARHGGALGVAAVNGPNATVVSGELAALEAFAAACADEGLRTRNVAVDYASHSPQMERIQSTLMEQLTGIVPRVGRIPMVSAMSGRILTGPELDAGYWYASLRATVEFDAAVRVLADAGCQVFVEASPHPLLVGTISEVFEDLARSRAEDEPAPASPIVTGTLRRDEGGPARLLQSFAEAHCHGVELSWSTVLPATPVVELPTYAFQHTRYWLDGSGTLLNAAGQVVAAPSTRTRPPAGTAALREQLSGLSGPEATGLLTHLVRAHVATALGHASGDEIDLRHTFKEIGFDSLTAVDLRNRLAAGTGLTLPVSLVYDHPTPEALVRSLKAQLLGEEDEAGRPGPGRPAGTDDDPIAIVAMACRLPGGVTGPEDFWDLLQAGADATSELPANRGWDLSQLYHPDPEHPGTHYCLRGGFMHDAGDFDAAFFGISPREATAMDPQQQLLLELAWETLERGGLDPAGLRGSDTGVFVGATHSGYGTGLPNAYEGHLQTGIAASVASGRVAYTLGLEGPAVSVDTACSSSLVALHQAAQALRAGECSLALAGGVWVFGDLAWAVYFSRQRGICPDGRSKAFSARANGFAMAEGAGMLLLERLSDARRNGHPVLAVVRGSAVNQDGASNGMTAPNGVAQQKVIRAALAKAGLSPRDVDAVEAHGTGTPLGDPIEAGALIATYGQDRPEDRPLWLGSVKSNLGHTNWAAGVVSVIKMVLAMQKGQLPRTLHAEEPTPHVDWSAGNVRLLQERIAWPETGRPRRAGVSSFGISGTNAHVLLEQAPVFSVPEVSTAVELPVVAWPLSGRSVAGLAGQAGRLRDFVVAGGEGLGSLGDVGWSLGCSRAVLEDRAVVIGGSTEELAAGLGLVAAGESAGSGVVVGRAGSLGKVGWVFTGQGAQRLGMGRGLYEVFPVFVEAFDEVCGVFDGVLGGSVRGVVWGSDAELVNETVWAQAGLFAVEVAAARLLESWGVSVDVVAGHSIGELAAAFVAGVWELEDVCRVVAARGRLMQALPRGGAMLQVAAAEDVVAGWLGEAGVEGGVGVAAVNGPAAVVVSGDEAGVGRVEALAVGAGVRVRRLRVSHAFHSPLMEPMLEEFGRVVASTRLCEPRLGLVSGLTGALVSGEVTDPGYWVRHVREAVRFADAVVSLRGVGVRTFVEVGPDGVLSGLGPQVGESGGGEVWLPVMRRGRDEVRAALTALAGVAVRGGAVRWEGVYGEGRRRVELPTYAFQRERYWLSGRGSARPQDLGLGEAGHGLLGAVVESPGSGGISAVGRLSLATHSWLGDHVVSGRVVVPGAALVEMASFVGGLTGCGRVEELLIDAPVVVPDEGGLRIQVSATGADDHGRREVGIHTRPDDDSGDVEEADAWTRHASGVLAPVGEVGAVDGQWAVVWPPAGAEALSVEELYAGLSGAGLDYGPVFAGVRGIWRGQEPGEVFAEIALPEDVSAAGFALHPALLDAALHAIGLDGTTGPMDPFAWAGVAVHAAEATSARVRVAPVADGEGVAVTIADPAGTVLASVDSLVLRPMEVGALQISSRLIRESLLALDWTELPSVPQTTAPSGAGWALIGPAEIAGLPDAVRYDGIEALLKALDAGTAVPDTLVVLALPARDCPLERSAPDAASEAAVEALDLIQGWLNAEALAGTRLVLVTVGAVDADHGDGARTAAAVAAASVWGLGRVAQAECVGRVVLVDVESPGAVGPGVAAGLGSGEGQVAVRGGQVRVPRLGRLAPALPVPAGTTGPGWRLGFRERGTLEALCLQASDDGSAPLEPGQVRVAVRAAGVNFRDVLNVLGMYPGDAGALGLEGAGWVVETGPGVTDLVPGQAVMGLFTGGFTPLAVTDARLVAPIPAQWSMAQAASAPVAFLTAYHALVELAGLTAGESVLVHAAAGGVGMAALQLAGHLGATVFATASEGKWSALERAGIARERIASSRTLEFEEAFRAASGGSGIDVVLDSLAGEFVDASLRLAAPGGRFVEIGKTDVRDPETVARAHGITYQTADLLALDAERLGPMLRRVTELCAQGVLRPLPVTGWDVRRAPEAFRFMGQARHVGKVALTVPAPVRADAAVVVTGGTGGLGRLVAQHLADTGQAGELVLLSRSGPTAPGAAALAARLAASGTAVRIESCDAADRAALEAVFDTVKRTRQVDGVFHAAGVLDDGLIGTLTPRQVRSVIRAKALGAWNLHELTSRTDISRFVLFSSVAGIWGNPGQGNYAAANTFLDALAAYRHGQGLAATSLAWGPWERADGMAGTLQQADRDRMARAGLALISDTEGPALLDAAPGTGRAALVAARLHSSTLTHDNPHLPAVLGALARRVGPSAAAVGPGGDLAARLAGLGPEQQLETVSDLISKQAALVLGVRGTGGLQATRSFRELGFTSLMALELRNALSRIAGVHLSAGLAFDYPTPQALAEYLLERMVGTANPDQLVLDELDRLESVLATAADSRRRAAVLTRLEGIVHDFRTGRSDNAEDLREIGEATDDEIFDLIDKELEI</sequence>
<dbReference type="InterPro" id="IPR050091">
    <property type="entry name" value="PKS_NRPS_Biosynth_Enz"/>
</dbReference>
<feature type="active site" description="Proton acceptor; for dehydratase activity" evidence="8">
    <location>
        <position position="1982"/>
    </location>
</feature>
<dbReference type="CDD" id="cd08956">
    <property type="entry name" value="KR_3_FAS_SDR_x"/>
    <property type="match status" value="1"/>
</dbReference>
<feature type="domain" description="Ketosynthase family 3 (KS3)" evidence="11">
    <location>
        <begin position="1055"/>
        <end position="1478"/>
    </location>
</feature>
<feature type="region of interest" description="N-terminal hotdog fold" evidence="8">
    <location>
        <begin position="1950"/>
        <end position="2079"/>
    </location>
</feature>
<feature type="region of interest" description="C-terminal hotdog fold" evidence="8">
    <location>
        <begin position="2094"/>
        <end position="2230"/>
    </location>
</feature>
<proteinExistence type="predicted"/>
<evidence type="ECO:0000256" key="5">
    <source>
        <dbReference type="ARBA" id="ARBA00023194"/>
    </source>
</evidence>
<dbReference type="SMART" id="SM00826">
    <property type="entry name" value="PKS_DH"/>
    <property type="match status" value="1"/>
</dbReference>
<dbReference type="Gene3D" id="3.30.70.3290">
    <property type="match status" value="2"/>
</dbReference>
<dbReference type="SMART" id="SM00829">
    <property type="entry name" value="PKS_ER"/>
    <property type="match status" value="1"/>
</dbReference>
<dbReference type="InterPro" id="IPR001227">
    <property type="entry name" value="Ac_transferase_dom_sf"/>
</dbReference>
<dbReference type="InterPro" id="IPR020807">
    <property type="entry name" value="PKS_DH"/>
</dbReference>
<evidence type="ECO:0000256" key="9">
    <source>
        <dbReference type="SAM" id="MobiDB-lite"/>
    </source>
</evidence>
<dbReference type="InterPro" id="IPR020841">
    <property type="entry name" value="PKS_Beta-ketoAc_synthase_dom"/>
</dbReference>
<dbReference type="CDD" id="cd00833">
    <property type="entry name" value="PKS"/>
    <property type="match status" value="2"/>
</dbReference>
<dbReference type="Pfam" id="PF00109">
    <property type="entry name" value="ketoacyl-synt"/>
    <property type="match status" value="2"/>
</dbReference>
<evidence type="ECO:0000256" key="7">
    <source>
        <dbReference type="ARBA" id="ARBA00023315"/>
    </source>
</evidence>
<dbReference type="InterPro" id="IPR014030">
    <property type="entry name" value="Ketoacyl_synth_N"/>
</dbReference>
<feature type="domain" description="Carrier" evidence="10">
    <location>
        <begin position="960"/>
        <end position="1035"/>
    </location>
</feature>
<keyword evidence="4" id="KW-0808">Transferase</keyword>
<dbReference type="InterPro" id="IPR014031">
    <property type="entry name" value="Ketoacyl_synth_C"/>
</dbReference>
<dbReference type="Pfam" id="PF16197">
    <property type="entry name" value="KAsynt_C_assoc"/>
    <property type="match status" value="2"/>
</dbReference>
<dbReference type="Pfam" id="PF21089">
    <property type="entry name" value="PKS_DH_N"/>
    <property type="match status" value="1"/>
</dbReference>
<dbReference type="InterPro" id="IPR011032">
    <property type="entry name" value="GroES-like_sf"/>
</dbReference>
<feature type="region of interest" description="Disordered" evidence="9">
    <location>
        <begin position="1"/>
        <end position="23"/>
    </location>
</feature>
<dbReference type="Gene3D" id="3.40.50.11460">
    <property type="match status" value="1"/>
</dbReference>
<dbReference type="Gene3D" id="3.40.47.10">
    <property type="match status" value="2"/>
</dbReference>
<dbReference type="InterPro" id="IPR042104">
    <property type="entry name" value="PKS_dehydratase_sf"/>
</dbReference>
<evidence type="ECO:0000313" key="14">
    <source>
        <dbReference type="Proteomes" id="UP001501777"/>
    </source>
</evidence>
<dbReference type="Pfam" id="PF08659">
    <property type="entry name" value="KR"/>
    <property type="match status" value="1"/>
</dbReference>
<dbReference type="InterPro" id="IPR016036">
    <property type="entry name" value="Malonyl_transacylase_ACP-bd"/>
</dbReference>
<dbReference type="InterPro" id="IPR032821">
    <property type="entry name" value="PKS_assoc"/>
</dbReference>
<dbReference type="PROSITE" id="PS50075">
    <property type="entry name" value="CARRIER"/>
    <property type="match status" value="2"/>
</dbReference>
<keyword evidence="2" id="KW-0596">Phosphopantetheine</keyword>
<dbReference type="SUPFAM" id="SSF47336">
    <property type="entry name" value="ACP-like"/>
    <property type="match status" value="2"/>
</dbReference>
<dbReference type="Pfam" id="PF13602">
    <property type="entry name" value="ADH_zinc_N_2"/>
    <property type="match status" value="1"/>
</dbReference>
<evidence type="ECO:0000256" key="4">
    <source>
        <dbReference type="ARBA" id="ARBA00022679"/>
    </source>
</evidence>
<accession>A0ABP5YFT0</accession>
<dbReference type="Pfam" id="PF02801">
    <property type="entry name" value="Ketoacyl-synt_C"/>
    <property type="match status" value="2"/>
</dbReference>
<dbReference type="InterPro" id="IPR018201">
    <property type="entry name" value="Ketoacyl_synth_AS"/>
</dbReference>
<organism evidence="13 14">
    <name type="scientific">Streptomyces longisporus</name>
    <dbReference type="NCBI Taxonomy" id="1948"/>
    <lineage>
        <taxon>Bacteria</taxon>
        <taxon>Bacillati</taxon>
        <taxon>Actinomycetota</taxon>
        <taxon>Actinomycetes</taxon>
        <taxon>Kitasatosporales</taxon>
        <taxon>Streptomycetaceae</taxon>
        <taxon>Streptomyces</taxon>
    </lineage>
</organism>
<protein>
    <recommendedName>
        <fullName evidence="15">Polyketide synthase</fullName>
    </recommendedName>
</protein>
<dbReference type="SMART" id="SM00823">
    <property type="entry name" value="PKS_PP"/>
    <property type="match status" value="2"/>
</dbReference>
<dbReference type="InterPro" id="IPR020806">
    <property type="entry name" value="PKS_PP-bd"/>
</dbReference>
<dbReference type="PANTHER" id="PTHR43775:SF51">
    <property type="entry name" value="INACTIVE PHENOLPHTHIOCEROL SYNTHESIS POLYKETIDE SYNTHASE TYPE I PKS1-RELATED"/>
    <property type="match status" value="1"/>
</dbReference>
<evidence type="ECO:0000259" key="11">
    <source>
        <dbReference type="PROSITE" id="PS52004"/>
    </source>
</evidence>
<evidence type="ECO:0000313" key="13">
    <source>
        <dbReference type="EMBL" id="GAA2480555.1"/>
    </source>
</evidence>
<dbReference type="CDD" id="cd05195">
    <property type="entry name" value="enoyl_red"/>
    <property type="match status" value="1"/>
</dbReference>
<keyword evidence="6" id="KW-0511">Multifunctional enzyme</keyword>
<dbReference type="SUPFAM" id="SSF51735">
    <property type="entry name" value="NAD(P)-binding Rossmann-fold domains"/>
    <property type="match status" value="3"/>
</dbReference>
<dbReference type="InterPro" id="IPR013154">
    <property type="entry name" value="ADH-like_N"/>
</dbReference>
<dbReference type="PROSITE" id="PS52019">
    <property type="entry name" value="PKS_MFAS_DH"/>
    <property type="match status" value="1"/>
</dbReference>
<feature type="active site" description="Proton donor; for dehydratase activity" evidence="8">
    <location>
        <position position="2155"/>
    </location>
</feature>
<dbReference type="SMART" id="SM00822">
    <property type="entry name" value="PKS_KR"/>
    <property type="match status" value="1"/>
</dbReference>
<dbReference type="InterPro" id="IPR006162">
    <property type="entry name" value="Ppantetheine_attach_site"/>
</dbReference>
<dbReference type="PROSITE" id="PS00606">
    <property type="entry name" value="KS3_1"/>
    <property type="match status" value="1"/>
</dbReference>
<dbReference type="InterPro" id="IPR036291">
    <property type="entry name" value="NAD(P)-bd_dom_sf"/>
</dbReference>
<dbReference type="Pfam" id="PF00698">
    <property type="entry name" value="Acyl_transf_1"/>
    <property type="match status" value="2"/>
</dbReference>
<dbReference type="InterPro" id="IPR036736">
    <property type="entry name" value="ACP-like_sf"/>
</dbReference>
<dbReference type="Gene3D" id="3.90.180.10">
    <property type="entry name" value="Medium-chain alcohol dehydrogenases, catalytic domain"/>
    <property type="match status" value="1"/>
</dbReference>
<dbReference type="InterPro" id="IPR049552">
    <property type="entry name" value="PKS_DH_N"/>
</dbReference>
<comment type="caution">
    <text evidence="13">The sequence shown here is derived from an EMBL/GenBank/DDBJ whole genome shotgun (WGS) entry which is preliminary data.</text>
</comment>
<dbReference type="Pfam" id="PF08240">
    <property type="entry name" value="ADH_N"/>
    <property type="match status" value="1"/>
</dbReference>
<dbReference type="SUPFAM" id="SSF53901">
    <property type="entry name" value="Thiolase-like"/>
    <property type="match status" value="2"/>
</dbReference>
<dbReference type="PROSITE" id="PS52004">
    <property type="entry name" value="KS3_2"/>
    <property type="match status" value="2"/>
</dbReference>
<gene>
    <name evidence="13" type="ORF">GCM10010276_16600</name>
</gene>
<dbReference type="PANTHER" id="PTHR43775">
    <property type="entry name" value="FATTY ACID SYNTHASE"/>
    <property type="match status" value="1"/>
</dbReference>
<feature type="domain" description="PKS/mFAS DH" evidence="12">
    <location>
        <begin position="1950"/>
        <end position="2230"/>
    </location>
</feature>
<reference evidence="14" key="1">
    <citation type="journal article" date="2019" name="Int. J. Syst. Evol. Microbiol.">
        <title>The Global Catalogue of Microorganisms (GCM) 10K type strain sequencing project: providing services to taxonomists for standard genome sequencing and annotation.</title>
        <authorList>
            <consortium name="The Broad Institute Genomics Platform"/>
            <consortium name="The Broad Institute Genome Sequencing Center for Infectious Disease"/>
            <person name="Wu L."/>
            <person name="Ma J."/>
        </authorList>
    </citation>
    <scope>NUCLEOTIDE SEQUENCE [LARGE SCALE GENOMIC DNA]</scope>
    <source>
        <strain evidence="14">JCM 4395</strain>
    </source>
</reference>
<keyword evidence="14" id="KW-1185">Reference proteome</keyword>
<dbReference type="SUPFAM" id="SSF52151">
    <property type="entry name" value="FabD/lysophospholipase-like"/>
    <property type="match status" value="2"/>
</dbReference>
<evidence type="ECO:0000259" key="12">
    <source>
        <dbReference type="PROSITE" id="PS52019"/>
    </source>
</evidence>
<dbReference type="Proteomes" id="UP001501777">
    <property type="component" value="Unassembled WGS sequence"/>
</dbReference>
<keyword evidence="7" id="KW-0012">Acyltransferase</keyword>
<dbReference type="InterPro" id="IPR009081">
    <property type="entry name" value="PP-bd_ACP"/>
</dbReference>
<dbReference type="InterPro" id="IPR016039">
    <property type="entry name" value="Thiolase-like"/>
</dbReference>
<evidence type="ECO:0000256" key="8">
    <source>
        <dbReference type="PROSITE-ProRule" id="PRU01363"/>
    </source>
</evidence>
<dbReference type="EMBL" id="BAAASG010000004">
    <property type="protein sequence ID" value="GAA2480555.1"/>
    <property type="molecule type" value="Genomic_DNA"/>
</dbReference>
<dbReference type="InterPro" id="IPR020843">
    <property type="entry name" value="ER"/>
</dbReference>
<dbReference type="Pfam" id="PF00550">
    <property type="entry name" value="PP-binding"/>
    <property type="match status" value="2"/>
</dbReference>
<dbReference type="Gene3D" id="3.10.129.110">
    <property type="entry name" value="Polyketide synthase dehydratase"/>
    <property type="match status" value="1"/>
</dbReference>
<keyword evidence="5" id="KW-0045">Antibiotic biosynthesis</keyword>
<evidence type="ECO:0000256" key="6">
    <source>
        <dbReference type="ARBA" id="ARBA00023268"/>
    </source>
</evidence>
<dbReference type="Gene3D" id="1.10.1200.10">
    <property type="entry name" value="ACP-like"/>
    <property type="match status" value="2"/>
</dbReference>
<feature type="domain" description="Carrier" evidence="10">
    <location>
        <begin position="3043"/>
        <end position="3118"/>
    </location>
</feature>
<comment type="pathway">
    <text evidence="1">Antibiotic biosynthesis.</text>
</comment>
<dbReference type="InterPro" id="IPR016035">
    <property type="entry name" value="Acyl_Trfase/lysoPLipase"/>
</dbReference>
<dbReference type="InterPro" id="IPR049900">
    <property type="entry name" value="PKS_mFAS_DH"/>
</dbReference>